<evidence type="ECO:0000313" key="1">
    <source>
        <dbReference type="EMBL" id="MBA9002057.1"/>
    </source>
</evidence>
<evidence type="ECO:0000313" key="2">
    <source>
        <dbReference type="Proteomes" id="UP000539313"/>
    </source>
</evidence>
<protein>
    <submittedName>
        <fullName evidence="1">Uncharacterized protein</fullName>
    </submittedName>
</protein>
<name>A0A7W3R6X2_9ACTN</name>
<accession>A0A7W3R6X2</accession>
<sequence length="69" mass="6897">MNTADMLREAGLWPVLAVLGLALAVLLLRVLALPLAGAALLLDSLADYAARPLNTTAAGNGAAGTGVSR</sequence>
<dbReference type="EMBL" id="JACJII010000001">
    <property type="protein sequence ID" value="MBA9002057.1"/>
    <property type="molecule type" value="Genomic_DNA"/>
</dbReference>
<dbReference type="Proteomes" id="UP000539313">
    <property type="component" value="Unassembled WGS sequence"/>
</dbReference>
<reference evidence="1 2" key="1">
    <citation type="submission" date="2020-08" db="EMBL/GenBank/DDBJ databases">
        <title>Sequencing the genomes of 1000 actinobacteria strains.</title>
        <authorList>
            <person name="Klenk H.-P."/>
        </authorList>
    </citation>
    <scope>NUCLEOTIDE SEQUENCE [LARGE SCALE GENOMIC DNA]</scope>
    <source>
        <strain evidence="1 2">DSM 45823</strain>
    </source>
</reference>
<dbReference type="RefSeq" id="WP_182704216.1">
    <property type="nucleotide sequence ID" value="NZ_JACJII010000001.1"/>
</dbReference>
<organism evidence="1 2">
    <name type="scientific">Thermomonospora cellulosilytica</name>
    <dbReference type="NCBI Taxonomy" id="1411118"/>
    <lineage>
        <taxon>Bacteria</taxon>
        <taxon>Bacillati</taxon>
        <taxon>Actinomycetota</taxon>
        <taxon>Actinomycetes</taxon>
        <taxon>Streptosporangiales</taxon>
        <taxon>Thermomonosporaceae</taxon>
        <taxon>Thermomonospora</taxon>
    </lineage>
</organism>
<gene>
    <name evidence="1" type="ORF">HNR21_000939</name>
</gene>
<keyword evidence="2" id="KW-1185">Reference proteome</keyword>
<proteinExistence type="predicted"/>
<dbReference type="AlphaFoldDB" id="A0A7W3R6X2"/>
<comment type="caution">
    <text evidence="1">The sequence shown here is derived from an EMBL/GenBank/DDBJ whole genome shotgun (WGS) entry which is preliminary data.</text>
</comment>